<evidence type="ECO:0000259" key="12">
    <source>
        <dbReference type="Pfam" id="PF13393"/>
    </source>
</evidence>
<keyword evidence="7 9" id="KW-0368">Histidine biosynthesis</keyword>
<evidence type="ECO:0000256" key="11">
    <source>
        <dbReference type="SAM" id="Coils"/>
    </source>
</evidence>
<dbReference type="RefSeq" id="WP_055739613.1">
    <property type="nucleotide sequence ID" value="NZ_JAAIWL010000001.1"/>
</dbReference>
<dbReference type="OrthoDB" id="9800814at2"/>
<evidence type="ECO:0000256" key="9">
    <source>
        <dbReference type="HAMAP-Rule" id="MF_00125"/>
    </source>
</evidence>
<feature type="binding site" evidence="10">
    <location>
        <position position="113"/>
    </location>
    <ligand>
        <name>L-histidine</name>
        <dbReference type="ChEBI" id="CHEBI:57595"/>
    </ligand>
</feature>
<reference evidence="13 14" key="1">
    <citation type="submission" date="2015-09" db="EMBL/GenBank/DDBJ databases">
        <title>Genome sequencing project for genomic taxonomy and phylogenomics of Bacillus-like bacteria.</title>
        <authorList>
            <person name="Liu B."/>
            <person name="Wang J."/>
            <person name="Zhu Y."/>
            <person name="Liu G."/>
            <person name="Chen Q."/>
            <person name="Chen Z."/>
            <person name="Lan J."/>
            <person name="Che J."/>
            <person name="Ge C."/>
            <person name="Shi H."/>
            <person name="Pan Z."/>
            <person name="Liu X."/>
        </authorList>
    </citation>
    <scope>NUCLEOTIDE SEQUENCE [LARGE SCALE GENOMIC DNA]</scope>
    <source>
        <strain evidence="13 14">LMG 18435</strain>
    </source>
</reference>
<comment type="subcellular location">
    <subcellularLocation>
        <location evidence="1 9">Cytoplasm</location>
    </subcellularLocation>
</comment>
<dbReference type="InterPro" id="IPR041715">
    <property type="entry name" value="HisRS-like_core"/>
</dbReference>
<evidence type="ECO:0000256" key="6">
    <source>
        <dbReference type="ARBA" id="ARBA00022605"/>
    </source>
</evidence>
<dbReference type="Gene3D" id="3.30.930.10">
    <property type="entry name" value="Bira Bifunctional Protein, Domain 2"/>
    <property type="match status" value="1"/>
</dbReference>
<keyword evidence="11" id="KW-0175">Coiled coil</keyword>
<keyword evidence="13" id="KW-0436">Ligase</keyword>
<evidence type="ECO:0000313" key="14">
    <source>
        <dbReference type="Proteomes" id="UP000051888"/>
    </source>
</evidence>
<organism evidence="13 14">
    <name type="scientific">Heyndrickxia shackletonii</name>
    <dbReference type="NCBI Taxonomy" id="157838"/>
    <lineage>
        <taxon>Bacteria</taxon>
        <taxon>Bacillati</taxon>
        <taxon>Bacillota</taxon>
        <taxon>Bacilli</taxon>
        <taxon>Bacillales</taxon>
        <taxon>Bacillaceae</taxon>
        <taxon>Heyndrickxia</taxon>
    </lineage>
</organism>
<gene>
    <name evidence="9" type="primary">hisZ</name>
    <name evidence="13" type="ORF">AN964_10435</name>
</gene>
<name>A0A0Q3WXT6_9BACI</name>
<comment type="miscellaneous">
    <text evidence="9">This function is generally fulfilled by the C-terminal part of HisG, which is missing in some bacteria such as this one.</text>
</comment>
<feature type="binding site" evidence="10">
    <location>
        <begin position="261"/>
        <end position="262"/>
    </location>
    <ligand>
        <name>L-histidine</name>
        <dbReference type="ChEBI" id="CHEBI:57595"/>
    </ligand>
</feature>
<evidence type="ECO:0000256" key="8">
    <source>
        <dbReference type="ARBA" id="ARBA00025246"/>
    </source>
</evidence>
<feature type="binding site" evidence="10">
    <location>
        <position position="117"/>
    </location>
    <ligand>
        <name>L-histidine</name>
        <dbReference type="ChEBI" id="CHEBI:57595"/>
    </ligand>
</feature>
<sequence length="374" mass="43051">MFLPSGSQDEFGNVVRNRNMVCEVFREIIEDRGFVEISTPLVEYASTFTNKYVGMELQNLLKWFNRNGEIEVLRPDWTSAIARALVRLKSKQTKWAYQGSVFREDQPGIEKRQIGIEIIQTPKLLGESECLFLAKELLEKLNIHEYAVELGHTDIFEELTKTMELKEAEKERLRVAMHNKRKDEVYAIAAQYGDKNIADELALLIDAYGSVDILKDYEKRWSKKESMSAIIHHLNRIIAILKEVNIGDIMVDLGRVKNLPYYSGIMFRGYSSDNGDLCFSGGRYDKLYDQFDTKVSAVGLAFDVDNLANKMEISSKKERVCIVATDDTLAFAEKYRKEYKHGIVDIVYEINPFVSYDKVLYVKNNNDKLEVVKA</sequence>
<comment type="caution">
    <text evidence="13">The sequence shown here is derived from an EMBL/GenBank/DDBJ whole genome shotgun (WGS) entry which is preliminary data.</text>
</comment>
<dbReference type="GO" id="GO:0006427">
    <property type="term" value="P:histidyl-tRNA aminoacylation"/>
    <property type="evidence" value="ECO:0007669"/>
    <property type="project" value="TreeGrafter"/>
</dbReference>
<evidence type="ECO:0000313" key="13">
    <source>
        <dbReference type="EMBL" id="KQL53875.1"/>
    </source>
</evidence>
<dbReference type="STRING" id="157838.AN964_10435"/>
<dbReference type="Proteomes" id="UP000051888">
    <property type="component" value="Unassembled WGS sequence"/>
</dbReference>
<dbReference type="AlphaFoldDB" id="A0A0Q3WXT6"/>
<dbReference type="PANTHER" id="PTHR43707:SF6">
    <property type="entry name" value="ATP PHOSPHORIBOSYLTRANSFERASE REGULATORY SUBUNIT"/>
    <property type="match status" value="1"/>
</dbReference>
<dbReference type="InterPro" id="IPR004517">
    <property type="entry name" value="HisZ"/>
</dbReference>
<dbReference type="PANTHER" id="PTHR43707">
    <property type="entry name" value="HISTIDYL-TRNA SYNTHETASE"/>
    <property type="match status" value="1"/>
</dbReference>
<protein>
    <recommendedName>
        <fullName evidence="4 9">ATP phosphoribosyltransferase regulatory subunit</fullName>
    </recommendedName>
</protein>
<dbReference type="UniPathway" id="UPA00031">
    <property type="reaction ID" value="UER00006"/>
</dbReference>
<evidence type="ECO:0000256" key="10">
    <source>
        <dbReference type="PIRSR" id="PIRSR001549-1"/>
    </source>
</evidence>
<feature type="coiled-coil region" evidence="11">
    <location>
        <begin position="156"/>
        <end position="183"/>
    </location>
</feature>
<evidence type="ECO:0000256" key="3">
    <source>
        <dbReference type="ARBA" id="ARBA00005539"/>
    </source>
</evidence>
<dbReference type="SUPFAM" id="SSF55681">
    <property type="entry name" value="Class II aaRS and biotin synthetases"/>
    <property type="match status" value="1"/>
</dbReference>
<dbReference type="GO" id="GO:0016740">
    <property type="term" value="F:transferase activity"/>
    <property type="evidence" value="ECO:0007669"/>
    <property type="project" value="UniProtKB-ARBA"/>
</dbReference>
<accession>A0A0Q3WXT6</accession>
<dbReference type="InterPro" id="IPR004516">
    <property type="entry name" value="HisRS/HisZ"/>
</dbReference>
<evidence type="ECO:0000256" key="2">
    <source>
        <dbReference type="ARBA" id="ARBA00004667"/>
    </source>
</evidence>
<dbReference type="GO" id="GO:0000105">
    <property type="term" value="P:L-histidine biosynthetic process"/>
    <property type="evidence" value="ECO:0007669"/>
    <property type="project" value="UniProtKB-UniRule"/>
</dbReference>
<dbReference type="PIRSF" id="PIRSF001549">
    <property type="entry name" value="His-tRNA_synth"/>
    <property type="match status" value="1"/>
</dbReference>
<keyword evidence="14" id="KW-1185">Reference proteome</keyword>
<comment type="subunit">
    <text evidence="9">Heteromultimer composed of HisG and HisZ subunits.</text>
</comment>
<dbReference type="InterPro" id="IPR045864">
    <property type="entry name" value="aa-tRNA-synth_II/BPL/LPL"/>
</dbReference>
<feature type="domain" description="Class II Histidinyl-tRNA synthetase (HisRS)-like catalytic core" evidence="12">
    <location>
        <begin position="16"/>
        <end position="307"/>
    </location>
</feature>
<feature type="binding site" evidence="10">
    <location>
        <begin position="76"/>
        <end position="78"/>
    </location>
    <ligand>
        <name>L-histidine</name>
        <dbReference type="ChEBI" id="CHEBI:57595"/>
    </ligand>
</feature>
<evidence type="ECO:0000256" key="1">
    <source>
        <dbReference type="ARBA" id="ARBA00004496"/>
    </source>
</evidence>
<dbReference type="GO" id="GO:0140096">
    <property type="term" value="F:catalytic activity, acting on a protein"/>
    <property type="evidence" value="ECO:0007669"/>
    <property type="project" value="UniProtKB-ARBA"/>
</dbReference>
<comment type="similarity">
    <text evidence="3 9">Belongs to the class-II aminoacyl-tRNA synthetase family. HisZ subfamily.</text>
</comment>
<dbReference type="GO" id="GO:0005737">
    <property type="term" value="C:cytoplasm"/>
    <property type="evidence" value="ECO:0007669"/>
    <property type="project" value="UniProtKB-SubCell"/>
</dbReference>
<keyword evidence="13" id="KW-0030">Aminoacyl-tRNA synthetase</keyword>
<proteinExistence type="inferred from homology"/>
<evidence type="ECO:0000256" key="5">
    <source>
        <dbReference type="ARBA" id="ARBA00022490"/>
    </source>
</evidence>
<evidence type="ECO:0000256" key="7">
    <source>
        <dbReference type="ARBA" id="ARBA00023102"/>
    </source>
</evidence>
<feature type="binding site" evidence="10">
    <location>
        <position position="103"/>
    </location>
    <ligand>
        <name>L-histidine</name>
        <dbReference type="ChEBI" id="CHEBI:57595"/>
    </ligand>
</feature>
<comment type="pathway">
    <text evidence="2 9">Amino-acid biosynthesis; L-histidine biosynthesis; L-histidine from 5-phospho-alpha-D-ribose 1-diphosphate: step 1/9.</text>
</comment>
<dbReference type="HAMAP" id="MF_00125">
    <property type="entry name" value="HisZ"/>
    <property type="match status" value="1"/>
</dbReference>
<dbReference type="EMBL" id="LJJC01000004">
    <property type="protein sequence ID" value="KQL53875.1"/>
    <property type="molecule type" value="Genomic_DNA"/>
</dbReference>
<dbReference type="PATRIC" id="fig|157838.3.peg.2298"/>
<dbReference type="GO" id="GO:0004821">
    <property type="term" value="F:histidine-tRNA ligase activity"/>
    <property type="evidence" value="ECO:0007669"/>
    <property type="project" value="TreeGrafter"/>
</dbReference>
<keyword evidence="6 9" id="KW-0028">Amino-acid biosynthesis</keyword>
<evidence type="ECO:0000256" key="4">
    <source>
        <dbReference type="ARBA" id="ARBA00020397"/>
    </source>
</evidence>
<dbReference type="Pfam" id="PF13393">
    <property type="entry name" value="tRNA-synt_His"/>
    <property type="match status" value="1"/>
</dbReference>
<keyword evidence="5 9" id="KW-0963">Cytoplasm</keyword>
<comment type="function">
    <text evidence="8 9">Required for the first step of histidine biosynthesis. May allow the feedback regulation of ATP phosphoribosyltransferase activity by histidine.</text>
</comment>